<dbReference type="Proteomes" id="UP000406256">
    <property type="component" value="Unassembled WGS sequence"/>
</dbReference>
<keyword evidence="2" id="KW-1185">Reference proteome</keyword>
<dbReference type="AlphaFoldDB" id="A0A5E4RH51"/>
<dbReference type="InterPro" id="IPR021087">
    <property type="entry name" value="Uncharacterised_PixA/AidA"/>
</dbReference>
<dbReference type="RefSeq" id="WP_150667005.1">
    <property type="nucleotide sequence ID" value="NZ_CABPSB010000001.1"/>
</dbReference>
<dbReference type="Gene3D" id="2.60.40.3910">
    <property type="entry name" value="Inclusion body protein"/>
    <property type="match status" value="1"/>
</dbReference>
<dbReference type="Pfam" id="PF12306">
    <property type="entry name" value="PixA"/>
    <property type="match status" value="1"/>
</dbReference>
<name>A0A5E4RH51_9BURK</name>
<accession>A0A5E4RH51</accession>
<dbReference type="EMBL" id="CABPSB010000001">
    <property type="protein sequence ID" value="VVD61862.1"/>
    <property type="molecule type" value="Genomic_DNA"/>
</dbReference>
<dbReference type="OrthoDB" id="8941074at2"/>
<gene>
    <name evidence="1" type="ORF">PAN31108_00153</name>
</gene>
<sequence length="182" mass="19513">MSDAQTCGTRGDGEAAADRVTVIDVLLAIDTATLLDKTDGHTPSATVDGSDCYRLSPGRDALSGESGTGGARWCIDVRPGQRLRIRWTPLAMRGEHAVLLQLALADETTLHHLRLHVEDKAVRYAPGTDTPTSPVAREATDAFWQADVVASGDAELTAEAIVTDREANVLGRFSWSFRMAVP</sequence>
<evidence type="ECO:0000313" key="1">
    <source>
        <dbReference type="EMBL" id="VVD61862.1"/>
    </source>
</evidence>
<protein>
    <submittedName>
        <fullName evidence="1">Inclusion body protein</fullName>
    </submittedName>
</protein>
<organism evidence="1 2">
    <name type="scientific">Pandoraea anhela</name>
    <dbReference type="NCBI Taxonomy" id="2508295"/>
    <lineage>
        <taxon>Bacteria</taxon>
        <taxon>Pseudomonadati</taxon>
        <taxon>Pseudomonadota</taxon>
        <taxon>Betaproteobacteria</taxon>
        <taxon>Burkholderiales</taxon>
        <taxon>Burkholderiaceae</taxon>
        <taxon>Pandoraea</taxon>
    </lineage>
</organism>
<dbReference type="InterPro" id="IPR038712">
    <property type="entry name" value="PixA-like_sf"/>
</dbReference>
<proteinExistence type="predicted"/>
<evidence type="ECO:0000313" key="2">
    <source>
        <dbReference type="Proteomes" id="UP000406256"/>
    </source>
</evidence>
<reference evidence="1 2" key="1">
    <citation type="submission" date="2019-08" db="EMBL/GenBank/DDBJ databases">
        <authorList>
            <person name="Peeters C."/>
        </authorList>
    </citation>
    <scope>NUCLEOTIDE SEQUENCE [LARGE SCALE GENOMIC DNA]</scope>
    <source>
        <strain evidence="1 2">LMG 31108</strain>
    </source>
</reference>